<sequence>MKIAFADPIACDYTIETPYQQPLGGSQSALCYLAEELASQGHEVFLLNHSKTPRISRGVLCLPLPLTNLDPEKLQGLDALVVLNLAGYGAKLRSHLSEQTQLILWTGHTHHNRDMQALQNPAELAMYDGFAFVSEWQRDRFCEEFAIAPEKTAILRNAIAPAFTGLFPPNPDILSHILSHILSQKTWPPILAYTSTPFRGLDLLLEIFPRIRQAIPGTRLKVFSSMKVYHVSDAADQENYGELYRQSQEIEGVEYIGAIPQKDLAKELQKVTVLAYPNTYLETSCIAVMEAMASGCYIVTSDLGALPETTAGFARLIPITPDRERYKIQFANGVISALQQLDESHLRAMVNYINQGFTWSVRSHEWVDWLEGLRQQGIGNREQESRGADVQSCRGAEEKNSRWRLLLSSAPLPPFLRGGIPVPRLNIIDRKFQAESKMKIAFLDFSDWEYQIDSPYKMPLGGSQSALCYLAAALAKLGHEVFLLNGISKETKSLGVNCLPFQQVFAPNSAYQSVVNSWDVVIVLSHAGAGIKLRQILAKHTRLVLWTQQVPSLGVMQGLQDKNEQAVYDGMAFVSSWQRDRFFEAFAISPEKTTVLRNAIAPAFAQQFNSGDRIVQHKLEPPILAYTSTPFRGLDLLLDIFPKIRQAYPGTRLKVFSSKKVYQLPQSVDESEYGTLYNQCRQMAGVEYLGSISQPELAQELRSVSVLAYANTFEETSCIAVMEAMASGCHVVTSDLAALPETTAGYASLVSVADVQGFSAVRDWRFSQRQDWKAYGERFVAATLAVLRNYQSQEAHLRQMVDYVNQACTWDVRAEEWVTWLQSLVAADMATDRINRSLPPTPYTLHPTPQKAEGVTDELKLCQQGEQLFREGKLSEALAICQQLIRMQPNFAPGYKLLGNVLQGNGKIEAAIRAYESAIALNPDFVEALANLGTMYYQNGQGQAAITCYEKAIKLQPKLAGLYWNLAKLLADQGQGQAAIAYRQKALELQPFLEDITR</sequence>
<dbReference type="InterPro" id="IPR011990">
    <property type="entry name" value="TPR-like_helical_dom_sf"/>
</dbReference>
<feature type="repeat" description="TPR" evidence="1">
    <location>
        <begin position="892"/>
        <end position="925"/>
    </location>
</feature>
<reference evidence="2 3" key="1">
    <citation type="journal article" date="2020" name="ISME J.">
        <title>Comparative genomics reveals insights into cyanobacterial evolution and habitat adaptation.</title>
        <authorList>
            <person name="Chen M.Y."/>
            <person name="Teng W.K."/>
            <person name="Zhao L."/>
            <person name="Hu C.X."/>
            <person name="Zhou Y.K."/>
            <person name="Han B.P."/>
            <person name="Song L.R."/>
            <person name="Shu W.S."/>
        </authorList>
    </citation>
    <scope>NUCLEOTIDE SEQUENCE [LARGE SCALE GENOMIC DNA]</scope>
    <source>
        <strain evidence="2 3">FACHB-1370</strain>
    </source>
</reference>
<dbReference type="PANTHER" id="PTHR12526">
    <property type="entry name" value="GLYCOSYLTRANSFERASE"/>
    <property type="match status" value="1"/>
</dbReference>
<dbReference type="Pfam" id="PF13692">
    <property type="entry name" value="Glyco_trans_1_4"/>
    <property type="match status" value="2"/>
</dbReference>
<dbReference type="Pfam" id="PF13181">
    <property type="entry name" value="TPR_8"/>
    <property type="match status" value="1"/>
</dbReference>
<dbReference type="EMBL" id="JACJSK010000004">
    <property type="protein sequence ID" value="MBD2543033.1"/>
    <property type="molecule type" value="Genomic_DNA"/>
</dbReference>
<keyword evidence="1" id="KW-0802">TPR repeat</keyword>
<dbReference type="CDD" id="cd03801">
    <property type="entry name" value="GT4_PimA-like"/>
    <property type="match status" value="2"/>
</dbReference>
<dbReference type="Proteomes" id="UP000641954">
    <property type="component" value="Unassembled WGS sequence"/>
</dbReference>
<feature type="repeat" description="TPR" evidence="1">
    <location>
        <begin position="926"/>
        <end position="959"/>
    </location>
</feature>
<keyword evidence="3" id="KW-1185">Reference proteome</keyword>
<dbReference type="Pfam" id="PF13414">
    <property type="entry name" value="TPR_11"/>
    <property type="match status" value="1"/>
</dbReference>
<protein>
    <submittedName>
        <fullName evidence="2">Glycosyltransferase</fullName>
    </submittedName>
</protein>
<gene>
    <name evidence="2" type="ORF">H6G72_04030</name>
</gene>
<dbReference type="RefSeq" id="WP_054465260.1">
    <property type="nucleotide sequence ID" value="NZ_JACJSK010000004.1"/>
</dbReference>
<dbReference type="SMART" id="SM00028">
    <property type="entry name" value="TPR"/>
    <property type="match status" value="4"/>
</dbReference>
<evidence type="ECO:0000256" key="1">
    <source>
        <dbReference type="PROSITE-ProRule" id="PRU00339"/>
    </source>
</evidence>
<dbReference type="PROSITE" id="PS50005">
    <property type="entry name" value="TPR"/>
    <property type="match status" value="3"/>
</dbReference>
<dbReference type="Gene3D" id="1.25.40.10">
    <property type="entry name" value="Tetratricopeptide repeat domain"/>
    <property type="match status" value="1"/>
</dbReference>
<dbReference type="PROSITE" id="PS50293">
    <property type="entry name" value="TPR_REGION"/>
    <property type="match status" value="1"/>
</dbReference>
<organism evidence="2 3">
    <name type="scientific">Planktothricoides raciborskii FACHB-1370</name>
    <dbReference type="NCBI Taxonomy" id="2949576"/>
    <lineage>
        <taxon>Bacteria</taxon>
        <taxon>Bacillati</taxon>
        <taxon>Cyanobacteriota</taxon>
        <taxon>Cyanophyceae</taxon>
        <taxon>Oscillatoriophycideae</taxon>
        <taxon>Oscillatoriales</taxon>
        <taxon>Oscillatoriaceae</taxon>
        <taxon>Planktothricoides</taxon>
    </lineage>
</organism>
<dbReference type="InterPro" id="IPR019734">
    <property type="entry name" value="TPR_rpt"/>
</dbReference>
<feature type="repeat" description="TPR" evidence="1">
    <location>
        <begin position="960"/>
        <end position="993"/>
    </location>
</feature>
<evidence type="ECO:0000313" key="2">
    <source>
        <dbReference type="EMBL" id="MBD2543033.1"/>
    </source>
</evidence>
<proteinExistence type="predicted"/>
<evidence type="ECO:0000313" key="3">
    <source>
        <dbReference type="Proteomes" id="UP000641954"/>
    </source>
</evidence>
<comment type="caution">
    <text evidence="2">The sequence shown here is derived from an EMBL/GenBank/DDBJ whole genome shotgun (WGS) entry which is preliminary data.</text>
</comment>
<dbReference type="SUPFAM" id="SSF53756">
    <property type="entry name" value="UDP-Glycosyltransferase/glycogen phosphorylase"/>
    <property type="match status" value="2"/>
</dbReference>
<dbReference type="Gene3D" id="3.40.50.2000">
    <property type="entry name" value="Glycogen Phosphorylase B"/>
    <property type="match status" value="4"/>
</dbReference>
<name>A0ABR8E8I8_9CYAN</name>
<accession>A0ABR8E8I8</accession>
<dbReference type="SUPFAM" id="SSF48452">
    <property type="entry name" value="TPR-like"/>
    <property type="match status" value="1"/>
</dbReference>